<accession>A0ABY6KT60</accession>
<evidence type="ECO:0000313" key="1">
    <source>
        <dbReference type="EMBL" id="UYV72041.1"/>
    </source>
</evidence>
<dbReference type="Proteomes" id="UP001235939">
    <property type="component" value="Chromosome 09"/>
</dbReference>
<evidence type="ECO:0000313" key="2">
    <source>
        <dbReference type="Proteomes" id="UP001235939"/>
    </source>
</evidence>
<dbReference type="EMBL" id="CP092871">
    <property type="protein sequence ID" value="UYV72041.1"/>
    <property type="molecule type" value="Genomic_DNA"/>
</dbReference>
<organism evidence="1 2">
    <name type="scientific">Cordylochernes scorpioides</name>
    <dbReference type="NCBI Taxonomy" id="51811"/>
    <lineage>
        <taxon>Eukaryota</taxon>
        <taxon>Metazoa</taxon>
        <taxon>Ecdysozoa</taxon>
        <taxon>Arthropoda</taxon>
        <taxon>Chelicerata</taxon>
        <taxon>Arachnida</taxon>
        <taxon>Pseudoscorpiones</taxon>
        <taxon>Cheliferoidea</taxon>
        <taxon>Chernetidae</taxon>
        <taxon>Cordylochernes</taxon>
    </lineage>
</organism>
<keyword evidence="2" id="KW-1185">Reference proteome</keyword>
<proteinExistence type="predicted"/>
<sequence length="103" mass="11938">MWYTYSKSSRQLLPTMKNMAYLGQEQSPSHIIIKISILSLFAIEEETKVGDETWIHNFDPKTKRQSTLWCSSKSPPPKKVRRARSVAKTNGHLFFRKVVSLIL</sequence>
<gene>
    <name evidence="1" type="ORF">LAZ67_9001618</name>
</gene>
<name>A0ABY6KT60_9ARAC</name>
<reference evidence="1 2" key="1">
    <citation type="submission" date="2022-01" db="EMBL/GenBank/DDBJ databases">
        <title>A chromosomal length assembly of Cordylochernes scorpioides.</title>
        <authorList>
            <person name="Zeh D."/>
            <person name="Zeh J."/>
        </authorList>
    </citation>
    <scope>NUCLEOTIDE SEQUENCE [LARGE SCALE GENOMIC DNA]</scope>
    <source>
        <strain evidence="1">IN4F17</strain>
        <tissue evidence="1">Whole Body</tissue>
    </source>
</reference>
<protein>
    <submittedName>
        <fullName evidence="1">Uncharacterized protein</fullName>
    </submittedName>
</protein>